<feature type="domain" description="Amino acid transporter transmembrane" evidence="6">
    <location>
        <begin position="2"/>
        <end position="241"/>
    </location>
</feature>
<dbReference type="RefSeq" id="XP_022236522.1">
    <property type="nucleotide sequence ID" value="XM_022380814.1"/>
</dbReference>
<evidence type="ECO:0000256" key="4">
    <source>
        <dbReference type="ARBA" id="ARBA00023136"/>
    </source>
</evidence>
<sequence length="280" mass="31551">RIINVFLMVTQFGFCCIYFVFVATNIMQIVFDYTNINISVYGYLTILLPFFIALTMVRNLRHLALASAVANTCQFVGLCIIFYNLFQNLPPTTSRPLSTSMSRLPLYFGTTIFAFEGIGVVLPIENEMKTPEDFGGCNGVLNTGMVIVACLYVAMGFFGYLKYGEEVAGSITLNLPAKPIYELVRVIFAVAVFLSYPLQFYVPLKFIWPFIKKKKKLDKTMSLNMQHLLEYLLRASFVLLTCRFKWTCLVVKNVFIATFGVFGFATGTYASVKAIITAFS</sequence>
<organism evidence="7 8">
    <name type="scientific">Limulus polyphemus</name>
    <name type="common">Atlantic horseshoe crab</name>
    <dbReference type="NCBI Taxonomy" id="6850"/>
    <lineage>
        <taxon>Eukaryota</taxon>
        <taxon>Metazoa</taxon>
        <taxon>Ecdysozoa</taxon>
        <taxon>Arthropoda</taxon>
        <taxon>Chelicerata</taxon>
        <taxon>Merostomata</taxon>
        <taxon>Xiphosura</taxon>
        <taxon>Limulidae</taxon>
        <taxon>Limulus</taxon>
    </lineage>
</organism>
<comment type="subcellular location">
    <subcellularLocation>
        <location evidence="1">Membrane</location>
        <topology evidence="1">Multi-pass membrane protein</topology>
    </subcellularLocation>
</comment>
<feature type="transmembrane region" description="Helical" evidence="5">
    <location>
        <begin position="63"/>
        <end position="86"/>
    </location>
</feature>
<dbReference type="PANTHER" id="PTHR22950">
    <property type="entry name" value="AMINO ACID TRANSPORTER"/>
    <property type="match status" value="1"/>
</dbReference>
<dbReference type="PANTHER" id="PTHR22950:SF349">
    <property type="entry name" value="AMINO ACID TRANSPORTER TRANSMEMBRANE DOMAIN-CONTAINING PROTEIN"/>
    <property type="match status" value="1"/>
</dbReference>
<dbReference type="Pfam" id="PF01490">
    <property type="entry name" value="Aa_trans"/>
    <property type="match status" value="1"/>
</dbReference>
<reference evidence="8" key="1">
    <citation type="submission" date="2025-08" db="UniProtKB">
        <authorList>
            <consortium name="RefSeq"/>
        </authorList>
    </citation>
    <scope>IDENTIFICATION</scope>
    <source>
        <tissue evidence="8">Muscle</tissue>
    </source>
</reference>
<dbReference type="InterPro" id="IPR013057">
    <property type="entry name" value="AA_transpt_TM"/>
</dbReference>
<feature type="transmembrane region" description="Helical" evidence="5">
    <location>
        <begin position="12"/>
        <end position="30"/>
    </location>
</feature>
<feature type="non-terminal residue" evidence="8">
    <location>
        <position position="1"/>
    </location>
</feature>
<evidence type="ECO:0000259" key="6">
    <source>
        <dbReference type="Pfam" id="PF01490"/>
    </source>
</evidence>
<evidence type="ECO:0000256" key="5">
    <source>
        <dbReference type="SAM" id="Phobius"/>
    </source>
</evidence>
<feature type="transmembrane region" description="Helical" evidence="5">
    <location>
        <begin position="183"/>
        <end position="208"/>
    </location>
</feature>
<evidence type="ECO:0000256" key="1">
    <source>
        <dbReference type="ARBA" id="ARBA00004141"/>
    </source>
</evidence>
<protein>
    <submittedName>
        <fullName evidence="8">Proton-coupled amino acid transporter 4-like</fullName>
    </submittedName>
</protein>
<evidence type="ECO:0000313" key="7">
    <source>
        <dbReference type="Proteomes" id="UP000694941"/>
    </source>
</evidence>
<feature type="transmembrane region" description="Helical" evidence="5">
    <location>
        <begin position="145"/>
        <end position="163"/>
    </location>
</feature>
<gene>
    <name evidence="8" type="primary">LOC106477144</name>
</gene>
<keyword evidence="7" id="KW-1185">Reference proteome</keyword>
<feature type="transmembrane region" description="Helical" evidence="5">
    <location>
        <begin position="252"/>
        <end position="272"/>
    </location>
</feature>
<proteinExistence type="predicted"/>
<keyword evidence="4 5" id="KW-0472">Membrane</keyword>
<evidence type="ECO:0000313" key="8">
    <source>
        <dbReference type="RefSeq" id="XP_022236522.1"/>
    </source>
</evidence>
<evidence type="ECO:0000256" key="3">
    <source>
        <dbReference type="ARBA" id="ARBA00022989"/>
    </source>
</evidence>
<feature type="transmembrane region" description="Helical" evidence="5">
    <location>
        <begin position="36"/>
        <end position="56"/>
    </location>
</feature>
<accession>A0ABM1RYR7</accession>
<feature type="transmembrane region" description="Helical" evidence="5">
    <location>
        <begin position="106"/>
        <end position="124"/>
    </location>
</feature>
<keyword evidence="3 5" id="KW-1133">Transmembrane helix</keyword>
<evidence type="ECO:0000256" key="2">
    <source>
        <dbReference type="ARBA" id="ARBA00022692"/>
    </source>
</evidence>
<name>A0ABM1RYR7_LIMPO</name>
<dbReference type="Proteomes" id="UP000694941">
    <property type="component" value="Unplaced"/>
</dbReference>
<dbReference type="GeneID" id="106477144"/>
<keyword evidence="2 5" id="KW-0812">Transmembrane</keyword>